<dbReference type="Proteomes" id="UP000308489">
    <property type="component" value="Chromosome 1"/>
</dbReference>
<dbReference type="EMBL" id="LR590481">
    <property type="protein sequence ID" value="VTQ88063.1"/>
    <property type="molecule type" value="Genomic_DNA"/>
</dbReference>
<reference evidence="2 3" key="1">
    <citation type="submission" date="2019-05" db="EMBL/GenBank/DDBJ databases">
        <authorList>
            <consortium name="Pathogen Informatics"/>
        </authorList>
    </citation>
    <scope>NUCLEOTIDE SEQUENCE [LARGE SCALE GENOMIC DNA]</scope>
    <source>
        <strain evidence="2 3">NCTC503</strain>
    </source>
</reference>
<evidence type="ECO:0000256" key="1">
    <source>
        <dbReference type="SAM" id="Phobius"/>
    </source>
</evidence>
<proteinExistence type="predicted"/>
<keyword evidence="1" id="KW-1133">Transmembrane helix</keyword>
<gene>
    <name evidence="2" type="ORF">NCTC503_01177</name>
</gene>
<feature type="transmembrane region" description="Helical" evidence="1">
    <location>
        <begin position="15"/>
        <end position="34"/>
    </location>
</feature>
<keyword evidence="1" id="KW-0812">Transmembrane</keyword>
<evidence type="ECO:0000313" key="2">
    <source>
        <dbReference type="EMBL" id="VTQ88063.1"/>
    </source>
</evidence>
<dbReference type="KEGG" id="hhw:NCTC503_01177"/>
<keyword evidence="1" id="KW-0472">Membrane</keyword>
<accession>A0A4U9RCQ3</accession>
<name>A0A4U9RCQ3_HATHI</name>
<protein>
    <submittedName>
        <fullName evidence="2">Uncharacterized protein</fullName>
    </submittedName>
</protein>
<sequence length="148" mass="17696">MHSDIKFTHTKKGYISVYTLVISSIIFLISIYMLSFRYEEYLYSLNSFKALKKESSILDKKEDLKTKLDKILKEEIKHISEEELKNFLKENNGKSLLENKDENILISGENIIFRYKIRNNVFREDKSCIKIYNNKFILIRQNNTYYNG</sequence>
<dbReference type="AlphaFoldDB" id="A0A4U9RCQ3"/>
<dbReference type="RefSeq" id="WP_415578629.1">
    <property type="nucleotide sequence ID" value="NZ_CBCRUQ010000004.1"/>
</dbReference>
<organism evidence="2 3">
    <name type="scientific">Hathewaya histolytica</name>
    <name type="common">Clostridium histolyticum</name>
    <dbReference type="NCBI Taxonomy" id="1498"/>
    <lineage>
        <taxon>Bacteria</taxon>
        <taxon>Bacillati</taxon>
        <taxon>Bacillota</taxon>
        <taxon>Clostridia</taxon>
        <taxon>Eubacteriales</taxon>
        <taxon>Clostridiaceae</taxon>
        <taxon>Hathewaya</taxon>
    </lineage>
</organism>
<evidence type="ECO:0000313" key="3">
    <source>
        <dbReference type="Proteomes" id="UP000308489"/>
    </source>
</evidence>
<keyword evidence="3" id="KW-1185">Reference proteome</keyword>